<evidence type="ECO:0000256" key="1">
    <source>
        <dbReference type="ARBA" id="ARBA00022723"/>
    </source>
</evidence>
<dbReference type="Gene3D" id="3.30.40.10">
    <property type="entry name" value="Zinc/RING finger domain, C3HC4 (zinc finger)"/>
    <property type="match status" value="1"/>
</dbReference>
<dbReference type="InterPro" id="IPR013083">
    <property type="entry name" value="Znf_RING/FYVE/PHD"/>
</dbReference>
<feature type="region of interest" description="Disordered" evidence="5">
    <location>
        <begin position="234"/>
        <end position="266"/>
    </location>
</feature>
<protein>
    <recommendedName>
        <fullName evidence="6">PHD-type domain-containing protein</fullName>
    </recommendedName>
</protein>
<organism evidence="7 8">
    <name type="scientific">Aspergillus campestris (strain IBT 28561)</name>
    <dbReference type="NCBI Taxonomy" id="1392248"/>
    <lineage>
        <taxon>Eukaryota</taxon>
        <taxon>Fungi</taxon>
        <taxon>Dikarya</taxon>
        <taxon>Ascomycota</taxon>
        <taxon>Pezizomycotina</taxon>
        <taxon>Eurotiomycetes</taxon>
        <taxon>Eurotiomycetidae</taxon>
        <taxon>Eurotiales</taxon>
        <taxon>Aspergillaceae</taxon>
        <taxon>Aspergillus</taxon>
        <taxon>Aspergillus subgen. Circumdati</taxon>
    </lineage>
</organism>
<evidence type="ECO:0000313" key="8">
    <source>
        <dbReference type="Proteomes" id="UP000234254"/>
    </source>
</evidence>
<dbReference type="GeneID" id="36547995"/>
<feature type="region of interest" description="Disordered" evidence="5">
    <location>
        <begin position="1"/>
        <end position="21"/>
    </location>
</feature>
<feature type="domain" description="PHD-type" evidence="6">
    <location>
        <begin position="56"/>
        <end position="102"/>
    </location>
</feature>
<dbReference type="VEuPathDB" id="FungiDB:P168DRAFT_321465"/>
<dbReference type="OrthoDB" id="336088at2759"/>
<keyword evidence="2 4" id="KW-0863">Zinc-finger</keyword>
<keyword evidence="3" id="KW-0862">Zinc</keyword>
<dbReference type="AlphaFoldDB" id="A0A2I1CTV0"/>
<dbReference type="PROSITE" id="PS01359">
    <property type="entry name" value="ZF_PHD_1"/>
    <property type="match status" value="1"/>
</dbReference>
<evidence type="ECO:0000256" key="3">
    <source>
        <dbReference type="ARBA" id="ARBA00022833"/>
    </source>
</evidence>
<dbReference type="InterPro" id="IPR001965">
    <property type="entry name" value="Znf_PHD"/>
</dbReference>
<dbReference type="RefSeq" id="XP_024689633.1">
    <property type="nucleotide sequence ID" value="XM_024840471.1"/>
</dbReference>
<feature type="region of interest" description="Disordered" evidence="5">
    <location>
        <begin position="106"/>
        <end position="169"/>
    </location>
</feature>
<evidence type="ECO:0000256" key="5">
    <source>
        <dbReference type="SAM" id="MobiDB-lite"/>
    </source>
</evidence>
<keyword evidence="8" id="KW-1185">Reference proteome</keyword>
<sequence length="279" mass="30719">MLRSFPHGSSAGQTRPTRLTRSTDQFRREMTGIGSLSQWDKGRIYEEWLHAGRPHNVVCSECRTPGNLLLCETCCRSYHASCLPAEIMSPGSPLFCPSCKEKQWDQDPPRFDPPEVSSNVSPASTPSGVGLSKGASPSGRTPSASLKWPGTQRSLRSSPESERIPGIPSPGAFRARDFLVEYGGFPADQDFRPELLLKLESMMTDLESQSSLQQEAYELRQENAALRSQVTHLRSSAGAQPPSREPIVNPAISHIPPILPRSAPDTSGKSWDRIVTEFF</sequence>
<feature type="compositionally biased region" description="Polar residues" evidence="5">
    <location>
        <begin position="116"/>
        <end position="127"/>
    </location>
</feature>
<feature type="compositionally biased region" description="Polar residues" evidence="5">
    <location>
        <begin position="10"/>
        <end position="21"/>
    </location>
</feature>
<dbReference type="SUPFAM" id="SSF57903">
    <property type="entry name" value="FYVE/PHD zinc finger"/>
    <property type="match status" value="1"/>
</dbReference>
<keyword evidence="1" id="KW-0479">Metal-binding</keyword>
<evidence type="ECO:0000256" key="2">
    <source>
        <dbReference type="ARBA" id="ARBA00022771"/>
    </source>
</evidence>
<proteinExistence type="predicted"/>
<dbReference type="EMBL" id="MSFM01000012">
    <property type="protein sequence ID" value="PKY01039.1"/>
    <property type="molecule type" value="Genomic_DNA"/>
</dbReference>
<dbReference type="InterPro" id="IPR019787">
    <property type="entry name" value="Znf_PHD-finger"/>
</dbReference>
<evidence type="ECO:0000256" key="4">
    <source>
        <dbReference type="PROSITE-ProRule" id="PRU00146"/>
    </source>
</evidence>
<dbReference type="PROSITE" id="PS50016">
    <property type="entry name" value="ZF_PHD_2"/>
    <property type="match status" value="1"/>
</dbReference>
<accession>A0A2I1CTV0</accession>
<evidence type="ECO:0000313" key="7">
    <source>
        <dbReference type="EMBL" id="PKY01039.1"/>
    </source>
</evidence>
<comment type="caution">
    <text evidence="7">The sequence shown here is derived from an EMBL/GenBank/DDBJ whole genome shotgun (WGS) entry which is preliminary data.</text>
</comment>
<dbReference type="Proteomes" id="UP000234254">
    <property type="component" value="Unassembled WGS sequence"/>
</dbReference>
<name>A0A2I1CTV0_ASPC2</name>
<dbReference type="GO" id="GO:0008270">
    <property type="term" value="F:zinc ion binding"/>
    <property type="evidence" value="ECO:0007669"/>
    <property type="project" value="UniProtKB-KW"/>
</dbReference>
<dbReference type="InterPro" id="IPR019786">
    <property type="entry name" value="Zinc_finger_PHD-type_CS"/>
</dbReference>
<reference evidence="7" key="1">
    <citation type="submission" date="2016-12" db="EMBL/GenBank/DDBJ databases">
        <title>The genomes of Aspergillus section Nigri reveals drivers in fungal speciation.</title>
        <authorList>
            <consortium name="DOE Joint Genome Institute"/>
            <person name="Vesth T.C."/>
            <person name="Nybo J."/>
            <person name="Theobald S."/>
            <person name="Brandl J."/>
            <person name="Frisvad J.C."/>
            <person name="Nielsen K.F."/>
            <person name="Lyhne E.K."/>
            <person name="Kogle M.E."/>
            <person name="Kuo A."/>
            <person name="Riley R."/>
            <person name="Clum A."/>
            <person name="Nolan M."/>
            <person name="Lipzen A."/>
            <person name="Salamov A."/>
            <person name="Henrissat B."/>
            <person name="Wiebenga A."/>
            <person name="De vries R.P."/>
            <person name="Grigoriev I.V."/>
            <person name="Mortensen U.H."/>
            <person name="Andersen M.R."/>
            <person name="Baker S.E."/>
        </authorList>
    </citation>
    <scope>NUCLEOTIDE SEQUENCE</scope>
    <source>
        <strain evidence="7">IBT 28561</strain>
    </source>
</reference>
<evidence type="ECO:0000259" key="6">
    <source>
        <dbReference type="PROSITE" id="PS50016"/>
    </source>
</evidence>
<dbReference type="InterPro" id="IPR011011">
    <property type="entry name" value="Znf_FYVE_PHD"/>
</dbReference>
<dbReference type="SMART" id="SM00249">
    <property type="entry name" value="PHD"/>
    <property type="match status" value="1"/>
</dbReference>
<gene>
    <name evidence="7" type="ORF">P168DRAFT_321465</name>
</gene>